<protein>
    <submittedName>
        <fullName evidence="2">Uncharacterized protein</fullName>
    </submittedName>
</protein>
<organism evidence="2">
    <name type="scientific">uncultured Eubacteriales bacterium</name>
    <dbReference type="NCBI Taxonomy" id="172733"/>
    <lineage>
        <taxon>Bacteria</taxon>
        <taxon>Bacillati</taxon>
        <taxon>Bacillota</taxon>
        <taxon>Clostridia</taxon>
        <taxon>Eubacteriales</taxon>
        <taxon>environmental samples</taxon>
    </lineage>
</organism>
<evidence type="ECO:0000256" key="1">
    <source>
        <dbReference type="SAM" id="Phobius"/>
    </source>
</evidence>
<name>A0A212KBM4_9FIRM</name>
<sequence>MNLVLVLLAFAGIGVADLPEMVKTKRWRDLTIYCVLFLLVLTLGVLIAMGVKIPSPIKAIQAFYRDVLHLSFKMP</sequence>
<dbReference type="EMBL" id="FLUN01000001">
    <property type="protein sequence ID" value="SBW09164.1"/>
    <property type="molecule type" value="Genomic_DNA"/>
</dbReference>
<dbReference type="AlphaFoldDB" id="A0A212KBM4"/>
<keyword evidence="1" id="KW-0812">Transmembrane</keyword>
<accession>A0A212KBM4</accession>
<feature type="transmembrane region" description="Helical" evidence="1">
    <location>
        <begin position="32"/>
        <end position="51"/>
    </location>
</feature>
<gene>
    <name evidence="2" type="ORF">KL86CLO1_12593</name>
</gene>
<keyword evidence="1" id="KW-1133">Transmembrane helix</keyword>
<evidence type="ECO:0000313" key="2">
    <source>
        <dbReference type="EMBL" id="SBW09164.1"/>
    </source>
</evidence>
<keyword evidence="1" id="KW-0472">Membrane</keyword>
<proteinExistence type="predicted"/>
<reference evidence="2" key="1">
    <citation type="submission" date="2016-04" db="EMBL/GenBank/DDBJ databases">
        <authorList>
            <person name="Evans L.H."/>
            <person name="Alamgir A."/>
            <person name="Owens N."/>
            <person name="Weber N.D."/>
            <person name="Virtaneva K."/>
            <person name="Barbian K."/>
            <person name="Babar A."/>
            <person name="Rosenke K."/>
        </authorList>
    </citation>
    <scope>NUCLEOTIDE SEQUENCE</scope>
    <source>
        <strain evidence="2">86</strain>
    </source>
</reference>